<accession>A0A086T6T5</accession>
<dbReference type="InterPro" id="IPR000917">
    <property type="entry name" value="Sulfatase_N"/>
</dbReference>
<dbReference type="EMBL" id="JPKY01000038">
    <property type="protein sequence ID" value="KFH45067.1"/>
    <property type="molecule type" value="Genomic_DNA"/>
</dbReference>
<organism evidence="4 5">
    <name type="scientific">Hapsidospora chrysogenum (strain ATCC 11550 / CBS 779.69 / DSM 880 / IAM 14645 / JCM 23072 / IMI 49137)</name>
    <name type="common">Acremonium chrysogenum</name>
    <dbReference type="NCBI Taxonomy" id="857340"/>
    <lineage>
        <taxon>Eukaryota</taxon>
        <taxon>Fungi</taxon>
        <taxon>Dikarya</taxon>
        <taxon>Ascomycota</taxon>
        <taxon>Pezizomycotina</taxon>
        <taxon>Sordariomycetes</taxon>
        <taxon>Hypocreomycetidae</taxon>
        <taxon>Hypocreales</taxon>
        <taxon>Bionectriaceae</taxon>
        <taxon>Hapsidospora</taxon>
    </lineage>
</organism>
<keyword evidence="2 4" id="KW-0378">Hydrolase</keyword>
<comment type="caution">
    <text evidence="4">The sequence shown here is derived from an EMBL/GenBank/DDBJ whole genome shotgun (WGS) entry which is preliminary data.</text>
</comment>
<name>A0A086T6T5_HAPC1</name>
<evidence type="ECO:0000313" key="5">
    <source>
        <dbReference type="Proteomes" id="UP000029964"/>
    </source>
</evidence>
<dbReference type="SUPFAM" id="SSF53649">
    <property type="entry name" value="Alkaline phosphatase-like"/>
    <property type="match status" value="1"/>
</dbReference>
<evidence type="ECO:0000313" key="4">
    <source>
        <dbReference type="EMBL" id="KFH45067.1"/>
    </source>
</evidence>
<protein>
    <submittedName>
        <fullName evidence="4">N-sulfoglucosamine sulfohydrolase-like protein</fullName>
    </submittedName>
</protein>
<dbReference type="PANTHER" id="PTHR42693">
    <property type="entry name" value="ARYLSULFATASE FAMILY MEMBER"/>
    <property type="match status" value="1"/>
</dbReference>
<dbReference type="PANTHER" id="PTHR42693:SF53">
    <property type="entry name" value="ENDO-4-O-SULFATASE"/>
    <property type="match status" value="1"/>
</dbReference>
<dbReference type="InterPro" id="IPR017850">
    <property type="entry name" value="Alkaline_phosphatase_core_sf"/>
</dbReference>
<comment type="similarity">
    <text evidence="1">Belongs to the sulfatase family.</text>
</comment>
<evidence type="ECO:0000256" key="1">
    <source>
        <dbReference type="ARBA" id="ARBA00008779"/>
    </source>
</evidence>
<dbReference type="AlphaFoldDB" id="A0A086T6T5"/>
<sequence>MAPRRNVLLMIADDLGRQLGSYGDPMKATPNLDHLAADGVRFTKAFASTASCSTSRSTIYTGQHNHQSGQYGLHSQRHHFCTFDHIESGPALLNAHGYLTGIVGKVHVGPDRVYPWTVREESTTRDVAYISDRCAAFLDKAASEAKPFFLTVGFIDPHRDRTRSGFGNDDDFDERVKRNRFDPAAVPIPQFLSDGPGVRQEMASYYESINRMDQGVGFILQELQSRGLADDTLVFFMSDNGPPFINSKTTLYDAGINLPFLMRSPGGPSGVTNPNMISYVDVLPTILDWAKHPTSVNPDPSSPRLGRSILPILSSTEELQTDWDKVYGSHTFHEITNYWPTRFVRTRRYKYHRNLAWRLDFPMAADIYGSLAWEDVRNSEDRTVGGRRLRDYFFRPPEELYDLEADPRELHNLVEKAKGDETTGEVLRDLRAKLDAWQRRTEDPWLYKDGISLLFVKHHVDAGMRMPDRADFEPDEPQSKGVNAVTDTSFGAGVVWER</sequence>
<dbReference type="Gene3D" id="3.40.720.10">
    <property type="entry name" value="Alkaline Phosphatase, subunit A"/>
    <property type="match status" value="1"/>
</dbReference>
<dbReference type="InterPro" id="IPR050738">
    <property type="entry name" value="Sulfatase"/>
</dbReference>
<dbReference type="HOGENOM" id="CLU_006332_7_1_1"/>
<reference evidence="5" key="1">
    <citation type="journal article" date="2014" name="Genome Announc.">
        <title>Genome sequence and annotation of Acremonium chrysogenum, producer of the beta-lactam antibiotic cephalosporin C.</title>
        <authorList>
            <person name="Terfehr D."/>
            <person name="Dahlmann T.A."/>
            <person name="Specht T."/>
            <person name="Zadra I."/>
            <person name="Kuernsteiner H."/>
            <person name="Kueck U."/>
        </authorList>
    </citation>
    <scope>NUCLEOTIDE SEQUENCE [LARGE SCALE GENOMIC DNA]</scope>
    <source>
        <strain evidence="5">ATCC 11550 / CBS 779.69 / DSM 880 / IAM 14645 / JCM 23072 / IMI 49137</strain>
    </source>
</reference>
<dbReference type="CDD" id="cd16027">
    <property type="entry name" value="SGSH"/>
    <property type="match status" value="1"/>
</dbReference>
<evidence type="ECO:0000256" key="2">
    <source>
        <dbReference type="ARBA" id="ARBA00022801"/>
    </source>
</evidence>
<proteinExistence type="inferred from homology"/>
<dbReference type="Pfam" id="PF00884">
    <property type="entry name" value="Sulfatase"/>
    <property type="match status" value="1"/>
</dbReference>
<dbReference type="OrthoDB" id="103349at2759"/>
<keyword evidence="5" id="KW-1185">Reference proteome</keyword>
<gene>
    <name evidence="4" type="ORF">ACRE_041310</name>
</gene>
<feature type="domain" description="Sulfatase N-terminal" evidence="3">
    <location>
        <begin position="5"/>
        <end position="290"/>
    </location>
</feature>
<evidence type="ECO:0000259" key="3">
    <source>
        <dbReference type="Pfam" id="PF00884"/>
    </source>
</evidence>
<dbReference type="STRING" id="857340.A0A086T6T5"/>
<dbReference type="GO" id="GO:0004065">
    <property type="term" value="F:arylsulfatase activity"/>
    <property type="evidence" value="ECO:0007669"/>
    <property type="project" value="TreeGrafter"/>
</dbReference>
<dbReference type="Proteomes" id="UP000029964">
    <property type="component" value="Unassembled WGS sequence"/>
</dbReference>